<proteinExistence type="predicted"/>
<dbReference type="PIRSF" id="PIRSF028696">
    <property type="entry name" value="UCP028696"/>
    <property type="match status" value="1"/>
</dbReference>
<reference evidence="2 3" key="1">
    <citation type="submission" date="2014-06" db="EMBL/GenBank/DDBJ databases">
        <title>Whole Genome Sequences of Three Symbiotic Endozoicomonas Bacteria.</title>
        <authorList>
            <person name="Neave M.J."/>
            <person name="Apprill A."/>
            <person name="Voolstra C.R."/>
        </authorList>
    </citation>
    <scope>NUCLEOTIDE SEQUENCE [LARGE SCALE GENOMIC DNA]</scope>
    <source>
        <strain evidence="2 3">LMG 24815</strain>
    </source>
</reference>
<dbReference type="RefSeq" id="WP_034874247.1">
    <property type="nucleotide sequence ID" value="NZ_JOKG01000002.1"/>
</dbReference>
<feature type="chain" id="PRO_5001760675" description="DUF2860 domain-containing protein" evidence="1">
    <location>
        <begin position="21"/>
        <end position="327"/>
    </location>
</feature>
<gene>
    <name evidence="2" type="ORF">GZ77_08505</name>
</gene>
<evidence type="ECO:0008006" key="4">
    <source>
        <dbReference type="Google" id="ProtNLM"/>
    </source>
</evidence>
<accession>A0A081N7I6</accession>
<organism evidence="2 3">
    <name type="scientific">Endozoicomonas montiporae</name>
    <dbReference type="NCBI Taxonomy" id="1027273"/>
    <lineage>
        <taxon>Bacteria</taxon>
        <taxon>Pseudomonadati</taxon>
        <taxon>Pseudomonadota</taxon>
        <taxon>Gammaproteobacteria</taxon>
        <taxon>Oceanospirillales</taxon>
        <taxon>Endozoicomonadaceae</taxon>
        <taxon>Endozoicomonas</taxon>
    </lineage>
</organism>
<sequence length="327" mass="36799">MNTRLFVVLVSAFSSPALMAAQSGNWQPGFSGEVSLLTGYSQSKSQFNADYKQTDALDSASKRKSKALFMPLFSLQYTLNEGDSQFYVGSDRADVALGRFHTEIGYRQSLQENGVISASIIPGVIPNKTWQDPFVTGQKRKETDTYIQALRFQFTNIMNSGFSLEVAGGKQKLDKERSGQSDFDTSTQKQLNREGNVYLVEGAYRFPVSRTLFVRTGLNHTRLSADGDAMSYQANALELGLFTRWQQSSMAFNLSYQVSQHDKTSPVFAKKQKDHEWGAFLAYSYAEPFGWNNWELVSLSGYSRKNSNIDFYDEDSLMVSVGMTYKF</sequence>
<evidence type="ECO:0000256" key="1">
    <source>
        <dbReference type="SAM" id="SignalP"/>
    </source>
</evidence>
<keyword evidence="3" id="KW-1185">Reference proteome</keyword>
<protein>
    <recommendedName>
        <fullName evidence="4">DUF2860 domain-containing protein</fullName>
    </recommendedName>
</protein>
<dbReference type="eggNOG" id="ENOG5032R9B">
    <property type="taxonomic scope" value="Bacteria"/>
</dbReference>
<dbReference type="Pfam" id="PF11059">
    <property type="entry name" value="DUF2860"/>
    <property type="match status" value="1"/>
</dbReference>
<keyword evidence="1" id="KW-0732">Signal</keyword>
<evidence type="ECO:0000313" key="2">
    <source>
        <dbReference type="EMBL" id="KEQ14409.1"/>
    </source>
</evidence>
<dbReference type="InterPro" id="IPR016896">
    <property type="entry name" value="DUF2860"/>
</dbReference>
<dbReference type="AlphaFoldDB" id="A0A081N7I6"/>
<dbReference type="Proteomes" id="UP000028006">
    <property type="component" value="Unassembled WGS sequence"/>
</dbReference>
<feature type="signal peptide" evidence="1">
    <location>
        <begin position="1"/>
        <end position="20"/>
    </location>
</feature>
<dbReference type="EMBL" id="JOKG01000002">
    <property type="protein sequence ID" value="KEQ14409.1"/>
    <property type="molecule type" value="Genomic_DNA"/>
</dbReference>
<name>A0A081N7I6_9GAMM</name>
<evidence type="ECO:0000313" key="3">
    <source>
        <dbReference type="Proteomes" id="UP000028006"/>
    </source>
</evidence>
<comment type="caution">
    <text evidence="2">The sequence shown here is derived from an EMBL/GenBank/DDBJ whole genome shotgun (WGS) entry which is preliminary data.</text>
</comment>